<evidence type="ECO:0000313" key="3">
    <source>
        <dbReference type="EMBL" id="RYR70035.1"/>
    </source>
</evidence>
<dbReference type="InterPro" id="IPR044816">
    <property type="entry name" value="BURP"/>
</dbReference>
<keyword evidence="1" id="KW-0732">Signal</keyword>
<evidence type="ECO:0000256" key="1">
    <source>
        <dbReference type="SAM" id="SignalP"/>
    </source>
</evidence>
<feature type="chain" id="PRO_5019438179" description="BURP domain-containing protein" evidence="1">
    <location>
        <begin position="29"/>
        <end position="353"/>
    </location>
</feature>
<dbReference type="AlphaFoldDB" id="A0A445E3T4"/>
<feature type="domain" description="BURP" evidence="2">
    <location>
        <begin position="58"/>
        <end position="317"/>
    </location>
</feature>
<reference evidence="3 4" key="1">
    <citation type="submission" date="2019-01" db="EMBL/GenBank/DDBJ databases">
        <title>Sequencing of cultivated peanut Arachis hypogaea provides insights into genome evolution and oil improvement.</title>
        <authorList>
            <person name="Chen X."/>
        </authorList>
    </citation>
    <scope>NUCLEOTIDE SEQUENCE [LARGE SCALE GENOMIC DNA]</scope>
    <source>
        <strain evidence="4">cv. Fuhuasheng</strain>
        <tissue evidence="3">Leaves</tissue>
    </source>
</reference>
<dbReference type="SMART" id="SM01045">
    <property type="entry name" value="BURP"/>
    <property type="match status" value="1"/>
</dbReference>
<dbReference type="EMBL" id="SDMP01000003">
    <property type="protein sequence ID" value="RYR70035.1"/>
    <property type="molecule type" value="Genomic_DNA"/>
</dbReference>
<sequence length="353" mass="39905">MHSSSRNMAENFLILLLHLLVIMCSSHGRELGGGTKNNMNHHMMNNHHHDIDPSLMVFLTMKDLKVGQRMPIYFPKRDPSTSPKLWPKQEADSVPFSLEKLPQLLQLFGFAGDSAQAKAMEDTLRECESKPIKREVKFCATSLDSMLDFAQSILGKDSGFRVLSTSHKTKSSVSFQNYTMLEDIKEMEAPKMVACHTMPYPYGVFYCHSQTTLNKVYRVPLEGDNGDKMEAPKMVACHTMPYPYGVFYCHSQTTLNKVYRVPLEGDNGDKVEAIVVCHLDTSEWGSSHPSFQVLGVKPGTSSVCHFFPDDNLIFVPIVVQSDAGFSAIIKLKMMRLPLIPHTYYKQRNRNSET</sequence>
<accession>A0A445E3T4</accession>
<dbReference type="STRING" id="3818.A0A445E3T4"/>
<dbReference type="PANTHER" id="PTHR31236:SF32">
    <property type="entry name" value="BURP DOMAIN PROTEIN USPL1-LIKE"/>
    <property type="match status" value="1"/>
</dbReference>
<keyword evidence="4" id="KW-1185">Reference proteome</keyword>
<gene>
    <name evidence="3" type="ORF">Ahy_A03g016548</name>
</gene>
<evidence type="ECO:0000259" key="2">
    <source>
        <dbReference type="PROSITE" id="PS51277"/>
    </source>
</evidence>
<organism evidence="3 4">
    <name type="scientific">Arachis hypogaea</name>
    <name type="common">Peanut</name>
    <dbReference type="NCBI Taxonomy" id="3818"/>
    <lineage>
        <taxon>Eukaryota</taxon>
        <taxon>Viridiplantae</taxon>
        <taxon>Streptophyta</taxon>
        <taxon>Embryophyta</taxon>
        <taxon>Tracheophyta</taxon>
        <taxon>Spermatophyta</taxon>
        <taxon>Magnoliopsida</taxon>
        <taxon>eudicotyledons</taxon>
        <taxon>Gunneridae</taxon>
        <taxon>Pentapetalae</taxon>
        <taxon>rosids</taxon>
        <taxon>fabids</taxon>
        <taxon>Fabales</taxon>
        <taxon>Fabaceae</taxon>
        <taxon>Papilionoideae</taxon>
        <taxon>50 kb inversion clade</taxon>
        <taxon>dalbergioids sensu lato</taxon>
        <taxon>Dalbergieae</taxon>
        <taxon>Pterocarpus clade</taxon>
        <taxon>Arachis</taxon>
    </lineage>
</organism>
<comment type="caution">
    <text evidence="3">The sequence shown here is derived from an EMBL/GenBank/DDBJ whole genome shotgun (WGS) entry which is preliminary data.</text>
</comment>
<dbReference type="PANTHER" id="PTHR31236">
    <property type="entry name" value="BURP DOMAIN PROTEIN USPL1-LIKE"/>
    <property type="match status" value="1"/>
</dbReference>
<dbReference type="Proteomes" id="UP000289738">
    <property type="component" value="Chromosome A03"/>
</dbReference>
<protein>
    <recommendedName>
        <fullName evidence="2">BURP domain-containing protein</fullName>
    </recommendedName>
</protein>
<dbReference type="InterPro" id="IPR004873">
    <property type="entry name" value="BURP_dom"/>
</dbReference>
<evidence type="ECO:0000313" key="4">
    <source>
        <dbReference type="Proteomes" id="UP000289738"/>
    </source>
</evidence>
<dbReference type="Pfam" id="PF03181">
    <property type="entry name" value="BURP"/>
    <property type="match status" value="1"/>
</dbReference>
<proteinExistence type="predicted"/>
<name>A0A445E3T4_ARAHY</name>
<feature type="signal peptide" evidence="1">
    <location>
        <begin position="1"/>
        <end position="28"/>
    </location>
</feature>
<dbReference type="PROSITE" id="PS51277">
    <property type="entry name" value="BURP"/>
    <property type="match status" value="1"/>
</dbReference>